<evidence type="ECO:0000313" key="1">
    <source>
        <dbReference type="EMBL" id="AYV86957.1"/>
    </source>
</evidence>
<name>A0A3G5AIC6_9VIRU</name>
<sequence>MSKLKSKQLSNWGSNQSFYPRNLPIQMTQEESKCSAALRIAQGLADDIYYLSEQGKLNPEDANRFLEQTDEINKILEQGDCPAWVSSDDYHVGHGLSVLPSRIEDALSDTRYIAENYLHQTNAMESKSNQRRKRYSK</sequence>
<accession>A0A3G5AIC6</accession>
<gene>
    <name evidence="1" type="ORF">Sylvanvirus15_19</name>
</gene>
<proteinExistence type="predicted"/>
<dbReference type="EMBL" id="MK072521">
    <property type="protein sequence ID" value="AYV86957.1"/>
    <property type="molecule type" value="Genomic_DNA"/>
</dbReference>
<protein>
    <submittedName>
        <fullName evidence="1">Uncharacterized protein</fullName>
    </submittedName>
</protein>
<reference evidence="1" key="1">
    <citation type="submission" date="2018-10" db="EMBL/GenBank/DDBJ databases">
        <title>Hidden diversity of soil giant viruses.</title>
        <authorList>
            <person name="Schulz F."/>
            <person name="Alteio L."/>
            <person name="Goudeau D."/>
            <person name="Ryan E.M."/>
            <person name="Malmstrom R.R."/>
            <person name="Blanchard J."/>
            <person name="Woyke T."/>
        </authorList>
    </citation>
    <scope>NUCLEOTIDE SEQUENCE</scope>
    <source>
        <strain evidence="1">SYV1</strain>
    </source>
</reference>
<organism evidence="1">
    <name type="scientific">Sylvanvirus sp</name>
    <dbReference type="NCBI Taxonomy" id="2487774"/>
    <lineage>
        <taxon>Viruses</taxon>
    </lineage>
</organism>